<reference evidence="2" key="1">
    <citation type="submission" date="2022-07" db="EMBL/GenBank/DDBJ databases">
        <title>Fungi with potential for degradation of polypropylene.</title>
        <authorList>
            <person name="Gostincar C."/>
        </authorList>
    </citation>
    <scope>NUCLEOTIDE SEQUENCE</scope>
    <source>
        <strain evidence="2">EXF-13308</strain>
    </source>
</reference>
<dbReference type="AlphaFoldDB" id="A0AA38VP52"/>
<gene>
    <name evidence="2" type="ORF">NKR23_g8684</name>
</gene>
<sequence>MATSRRSKGTTAASSRILKDVLPKGGFTYRGNTKDVLHRESHDAEISSALRAATPRFIKRFVTPILIDMFKEATALAYAGEAARAANSRAFLDLLRARLTWAAPVRRGVFDAFFNKLVEARLAWCLEPVNPNQSGDHSPLCTHIDDFRGATGSAWFEMDGDQVYIPDTDSEYDAGEESEGDEEGDAVLPVGVALPVRVRREENKDEDEDYKADEEEERAVDKDGDVEMGDA</sequence>
<proteinExistence type="predicted"/>
<evidence type="ECO:0000313" key="2">
    <source>
        <dbReference type="EMBL" id="KAJ9138155.1"/>
    </source>
</evidence>
<feature type="compositionally biased region" description="Acidic residues" evidence="1">
    <location>
        <begin position="168"/>
        <end position="185"/>
    </location>
</feature>
<organism evidence="2 3">
    <name type="scientific">Pleurostoma richardsiae</name>
    <dbReference type="NCBI Taxonomy" id="41990"/>
    <lineage>
        <taxon>Eukaryota</taxon>
        <taxon>Fungi</taxon>
        <taxon>Dikarya</taxon>
        <taxon>Ascomycota</taxon>
        <taxon>Pezizomycotina</taxon>
        <taxon>Sordariomycetes</taxon>
        <taxon>Sordariomycetidae</taxon>
        <taxon>Calosphaeriales</taxon>
        <taxon>Pleurostomataceae</taxon>
        <taxon>Pleurostoma</taxon>
    </lineage>
</organism>
<dbReference type="Proteomes" id="UP001174694">
    <property type="component" value="Unassembled WGS sequence"/>
</dbReference>
<feature type="compositionally biased region" description="Acidic residues" evidence="1">
    <location>
        <begin position="204"/>
        <end position="218"/>
    </location>
</feature>
<evidence type="ECO:0000256" key="1">
    <source>
        <dbReference type="SAM" id="MobiDB-lite"/>
    </source>
</evidence>
<name>A0AA38VP52_9PEZI</name>
<evidence type="ECO:0000313" key="3">
    <source>
        <dbReference type="Proteomes" id="UP001174694"/>
    </source>
</evidence>
<protein>
    <submittedName>
        <fullName evidence="2">Uncharacterized protein</fullName>
    </submittedName>
</protein>
<comment type="caution">
    <text evidence="2">The sequence shown here is derived from an EMBL/GenBank/DDBJ whole genome shotgun (WGS) entry which is preliminary data.</text>
</comment>
<accession>A0AA38VP52</accession>
<feature type="region of interest" description="Disordered" evidence="1">
    <location>
        <begin position="166"/>
        <end position="231"/>
    </location>
</feature>
<dbReference type="EMBL" id="JANBVO010000031">
    <property type="protein sequence ID" value="KAJ9138155.1"/>
    <property type="molecule type" value="Genomic_DNA"/>
</dbReference>
<keyword evidence="3" id="KW-1185">Reference proteome</keyword>